<dbReference type="EMBL" id="AZMM01018095">
    <property type="protein sequence ID" value="ETJ23760.1"/>
    <property type="molecule type" value="Genomic_DNA"/>
</dbReference>
<evidence type="ECO:0008006" key="2">
    <source>
        <dbReference type="Google" id="ProtNLM"/>
    </source>
</evidence>
<dbReference type="AlphaFoldDB" id="W1X318"/>
<accession>W1X318</accession>
<name>W1X318_9ZZZZ</name>
<protein>
    <recommendedName>
        <fullName evidence="2">Site-specific integrase</fullName>
    </recommendedName>
</protein>
<proteinExistence type="predicted"/>
<comment type="caution">
    <text evidence="1">The sequence shown here is derived from an EMBL/GenBank/DDBJ whole genome shotgun (WGS) entry which is preliminary data.</text>
</comment>
<gene>
    <name evidence="1" type="ORF">Q604_UNBC18095G0001</name>
</gene>
<reference evidence="1" key="1">
    <citation type="submission" date="2013-12" db="EMBL/GenBank/DDBJ databases">
        <title>A Varibaculum cambriense genome reconstructed from a premature infant gut community with otherwise low bacterial novelty that shifts toward anaerobic metabolism during the third week of life.</title>
        <authorList>
            <person name="Brown C.T."/>
            <person name="Sharon I."/>
            <person name="Thomas B.C."/>
            <person name="Castelle C.J."/>
            <person name="Morowitz M.J."/>
            <person name="Banfield J.F."/>
        </authorList>
    </citation>
    <scope>NUCLEOTIDE SEQUENCE</scope>
</reference>
<sequence>MAKKRADGRYQVSKTINGKRKFFYGTTRKAAIEAMEKYINTNQSCSF</sequence>
<evidence type="ECO:0000313" key="1">
    <source>
        <dbReference type="EMBL" id="ETJ23760.1"/>
    </source>
</evidence>
<organism evidence="1">
    <name type="scientific">human gut metagenome</name>
    <dbReference type="NCBI Taxonomy" id="408170"/>
    <lineage>
        <taxon>unclassified sequences</taxon>
        <taxon>metagenomes</taxon>
        <taxon>organismal metagenomes</taxon>
    </lineage>
</organism>